<evidence type="ECO:0000313" key="8">
    <source>
        <dbReference type="EMBL" id="KAK8766435.1"/>
    </source>
</evidence>
<feature type="transmembrane region" description="Helical" evidence="7">
    <location>
        <begin position="12"/>
        <end position="32"/>
    </location>
</feature>
<dbReference type="GO" id="GO:0005737">
    <property type="term" value="C:cytoplasm"/>
    <property type="evidence" value="ECO:0007669"/>
    <property type="project" value="TreeGrafter"/>
</dbReference>
<evidence type="ECO:0000256" key="7">
    <source>
        <dbReference type="SAM" id="Phobius"/>
    </source>
</evidence>
<dbReference type="PANTHER" id="PTHR11923">
    <property type="entry name" value="SCAVENGER RECEPTOR CLASS B TYPE-1 SR-B1"/>
    <property type="match status" value="1"/>
</dbReference>
<dbReference type="GO" id="GO:0005044">
    <property type="term" value="F:scavenger receptor activity"/>
    <property type="evidence" value="ECO:0007669"/>
    <property type="project" value="TreeGrafter"/>
</dbReference>
<keyword evidence="3 7" id="KW-0812">Transmembrane</keyword>
<accession>A0AAQ4DVE5</accession>
<feature type="transmembrane region" description="Helical" evidence="7">
    <location>
        <begin position="44"/>
        <end position="61"/>
    </location>
</feature>
<organism evidence="8 9">
    <name type="scientific">Amblyomma americanum</name>
    <name type="common">Lone star tick</name>
    <dbReference type="NCBI Taxonomy" id="6943"/>
    <lineage>
        <taxon>Eukaryota</taxon>
        <taxon>Metazoa</taxon>
        <taxon>Ecdysozoa</taxon>
        <taxon>Arthropoda</taxon>
        <taxon>Chelicerata</taxon>
        <taxon>Arachnida</taxon>
        <taxon>Acari</taxon>
        <taxon>Parasitiformes</taxon>
        <taxon>Ixodida</taxon>
        <taxon>Ixodoidea</taxon>
        <taxon>Ixodidae</taxon>
        <taxon>Amblyomminae</taxon>
        <taxon>Amblyomma</taxon>
    </lineage>
</organism>
<dbReference type="GO" id="GO:0016020">
    <property type="term" value="C:membrane"/>
    <property type="evidence" value="ECO:0007669"/>
    <property type="project" value="UniProtKB-SubCell"/>
</dbReference>
<keyword evidence="9" id="KW-1185">Reference proteome</keyword>
<dbReference type="EMBL" id="JARKHS020026350">
    <property type="protein sequence ID" value="KAK8766435.1"/>
    <property type="molecule type" value="Genomic_DNA"/>
</dbReference>
<protein>
    <recommendedName>
        <fullName evidence="10">Plasma membrane glycoprotein cd36</fullName>
    </recommendedName>
</protein>
<sequence length="512" mass="57816">MPSTKSKVCLATFTAICGVILLVGVLGHIYFPTIMRGKIAEGSACLRVFDLFLLFFLFGTLQQLQLKEGSETLNKWSNVKVPIYMSFQLFNITNPEEFAAGELAVVKQAGPYVYREYRKKEIQGFDKERNTVQYYDRKSFVFEPSMSAGTEDDVVNVINVPVVAIAALTGKKVPEVAAPLIMPILDSMMRKHNETLATQRSVREMLFGGYQVGLMRDLIRLAKAFLPKLENPLKNNTFGLFFERNNSHDGLYSVYTGEDDPAKFAKLEQWNNLRNLTYWAGPTCNMINGTDGGQFPPFISKDSTLYVFSTDLCRSMYFRYEKDTEVHGIRAWRFTIPATLFESADRREENRCFCLSSPVCPKSGITHVSACRKGAPIVLSSPHFYQGDEDFVRAVHGLRPNKETHETFLDIHPLTGLVMRASKRLQINVDLKRNDRLTLLKNVKDTVFPVVWIEERAELAPAMAEEFKQKVEFPQKVGNATIASGLIVGGVGSCICAIMVFIYYMQVRMLVA</sequence>
<evidence type="ECO:0000256" key="6">
    <source>
        <dbReference type="ARBA" id="ARBA00023180"/>
    </source>
</evidence>
<dbReference type="AlphaFoldDB" id="A0AAQ4DVE5"/>
<comment type="similarity">
    <text evidence="2">Belongs to the CD36 family.</text>
</comment>
<gene>
    <name evidence="8" type="ORF">V5799_006783</name>
</gene>
<evidence type="ECO:0000256" key="3">
    <source>
        <dbReference type="ARBA" id="ARBA00022692"/>
    </source>
</evidence>
<evidence type="ECO:0000256" key="4">
    <source>
        <dbReference type="ARBA" id="ARBA00022989"/>
    </source>
</evidence>
<keyword evidence="4 7" id="KW-1133">Transmembrane helix</keyword>
<evidence type="ECO:0000256" key="2">
    <source>
        <dbReference type="ARBA" id="ARBA00010532"/>
    </source>
</evidence>
<dbReference type="Pfam" id="PF01130">
    <property type="entry name" value="CD36"/>
    <property type="match status" value="1"/>
</dbReference>
<evidence type="ECO:0008006" key="10">
    <source>
        <dbReference type="Google" id="ProtNLM"/>
    </source>
</evidence>
<feature type="transmembrane region" description="Helical" evidence="7">
    <location>
        <begin position="482"/>
        <end position="504"/>
    </location>
</feature>
<dbReference type="PRINTS" id="PR01609">
    <property type="entry name" value="CD36FAMILY"/>
</dbReference>
<evidence type="ECO:0000256" key="5">
    <source>
        <dbReference type="ARBA" id="ARBA00023136"/>
    </source>
</evidence>
<dbReference type="Proteomes" id="UP001321473">
    <property type="component" value="Unassembled WGS sequence"/>
</dbReference>
<evidence type="ECO:0000256" key="1">
    <source>
        <dbReference type="ARBA" id="ARBA00004370"/>
    </source>
</evidence>
<name>A0AAQ4DVE5_AMBAM</name>
<reference evidence="8 9" key="1">
    <citation type="journal article" date="2023" name="Arcadia Sci">
        <title>De novo assembly of a long-read Amblyomma americanum tick genome.</title>
        <authorList>
            <person name="Chou S."/>
            <person name="Poskanzer K.E."/>
            <person name="Rollins M."/>
            <person name="Thuy-Boun P.S."/>
        </authorList>
    </citation>
    <scope>NUCLEOTIDE SEQUENCE [LARGE SCALE GENOMIC DNA]</scope>
    <source>
        <strain evidence="8">F_SG_1</strain>
        <tissue evidence="8">Salivary glands</tissue>
    </source>
</reference>
<keyword evidence="6" id="KW-0325">Glycoprotein</keyword>
<proteinExistence type="inferred from homology"/>
<comment type="caution">
    <text evidence="8">The sequence shown here is derived from an EMBL/GenBank/DDBJ whole genome shotgun (WGS) entry which is preliminary data.</text>
</comment>
<dbReference type="PANTHER" id="PTHR11923:SF51">
    <property type="entry name" value="LYSOSOME MEMBRANE PROTEIN 2"/>
    <property type="match status" value="1"/>
</dbReference>
<keyword evidence="5 7" id="KW-0472">Membrane</keyword>
<dbReference type="InterPro" id="IPR002159">
    <property type="entry name" value="CD36_fam"/>
</dbReference>
<comment type="subcellular location">
    <subcellularLocation>
        <location evidence="1">Membrane</location>
    </subcellularLocation>
</comment>
<evidence type="ECO:0000313" key="9">
    <source>
        <dbReference type="Proteomes" id="UP001321473"/>
    </source>
</evidence>